<dbReference type="CDD" id="cd00452">
    <property type="entry name" value="KDPG_aldolase"/>
    <property type="match status" value="1"/>
</dbReference>
<organism evidence="6 7">
    <name type="scientific">Flavobacterium pectinovorum</name>
    <dbReference type="NCBI Taxonomy" id="29533"/>
    <lineage>
        <taxon>Bacteria</taxon>
        <taxon>Pseudomonadati</taxon>
        <taxon>Bacteroidota</taxon>
        <taxon>Flavobacteriia</taxon>
        <taxon>Flavobacteriales</taxon>
        <taxon>Flavobacteriaceae</taxon>
        <taxon>Flavobacterium</taxon>
    </lineage>
</organism>
<reference evidence="6 7" key="1">
    <citation type="journal article" date="2019" name="Environ. Microbiol.">
        <title>Species interactions and distinct microbial communities in high Arctic permafrost affected cryosols are associated with the CH4 and CO2 gas fluxes.</title>
        <authorList>
            <person name="Altshuler I."/>
            <person name="Hamel J."/>
            <person name="Turney S."/>
            <person name="Magnuson E."/>
            <person name="Levesque R."/>
            <person name="Greer C."/>
            <person name="Whyte L.G."/>
        </authorList>
    </citation>
    <scope>NUCLEOTIDE SEQUENCE [LARGE SCALE GENOMIC DNA]</scope>
    <source>
        <strain evidence="6 7">42</strain>
    </source>
</reference>
<comment type="similarity">
    <text evidence="2">Belongs to the KHG/KDPG aldolase family.</text>
</comment>
<name>A0A502E8G0_9FLAO</name>
<accession>A0A502E8G0</accession>
<evidence type="ECO:0000256" key="3">
    <source>
        <dbReference type="ARBA" id="ARBA00011233"/>
    </source>
</evidence>
<comment type="subunit">
    <text evidence="3">Homotrimer.</text>
</comment>
<dbReference type="EMBL" id="RCZH01000020">
    <property type="protein sequence ID" value="TPG33903.1"/>
    <property type="molecule type" value="Genomic_DNA"/>
</dbReference>
<evidence type="ECO:0000256" key="2">
    <source>
        <dbReference type="ARBA" id="ARBA00006906"/>
    </source>
</evidence>
<sequence length="220" mass="24468">MSKIEQVITTITKQGTLPLYFNKDETVSIEILRALYKAGIKAIEYTHRGIEATENFKKMIAVRDAEMFDLLIGIGTIKNEAQTETYLELGADFFISPGFVPEVAALLKSKEILYIPGCMTPTEIIAAENKGIQFIKLFPGNKIEPDFLSSIKDIFPDLIFMPTGGVDTTKENIQAWFDAGVSAVGMGSKLISKKLMDNKDYETLETQTKSVLNIIKTINK</sequence>
<evidence type="ECO:0000256" key="4">
    <source>
        <dbReference type="ARBA" id="ARBA00023239"/>
    </source>
</evidence>
<proteinExistence type="inferred from homology"/>
<evidence type="ECO:0000256" key="5">
    <source>
        <dbReference type="ARBA" id="ARBA00023277"/>
    </source>
</evidence>
<keyword evidence="5" id="KW-0119">Carbohydrate metabolism</keyword>
<gene>
    <name evidence="6" type="ORF">EAH81_23420</name>
</gene>
<dbReference type="RefSeq" id="WP_140511355.1">
    <property type="nucleotide sequence ID" value="NZ_RCZH01000020.1"/>
</dbReference>
<dbReference type="OrthoDB" id="9802667at2"/>
<evidence type="ECO:0000256" key="1">
    <source>
        <dbReference type="ARBA" id="ARBA00004761"/>
    </source>
</evidence>
<dbReference type="SUPFAM" id="SSF51569">
    <property type="entry name" value="Aldolase"/>
    <property type="match status" value="1"/>
</dbReference>
<dbReference type="Pfam" id="PF01081">
    <property type="entry name" value="Aldolase"/>
    <property type="match status" value="1"/>
</dbReference>
<dbReference type="AlphaFoldDB" id="A0A502E8G0"/>
<keyword evidence="4" id="KW-0456">Lyase</keyword>
<dbReference type="Gene3D" id="3.20.20.70">
    <property type="entry name" value="Aldolase class I"/>
    <property type="match status" value="1"/>
</dbReference>
<protein>
    <submittedName>
        <fullName evidence="6">Bifunctional 4-hydroxy-2-oxoglutarate aldolase/2-dehydro-3-deoxy-phosphogluconate aldolase</fullName>
    </submittedName>
</protein>
<comment type="caution">
    <text evidence="6">The sequence shown here is derived from an EMBL/GenBank/DDBJ whole genome shotgun (WGS) entry which is preliminary data.</text>
</comment>
<keyword evidence="7" id="KW-1185">Reference proteome</keyword>
<evidence type="ECO:0000313" key="6">
    <source>
        <dbReference type="EMBL" id="TPG33903.1"/>
    </source>
</evidence>
<evidence type="ECO:0000313" key="7">
    <source>
        <dbReference type="Proteomes" id="UP000319700"/>
    </source>
</evidence>
<comment type="pathway">
    <text evidence="1">Carbohydrate acid metabolism.</text>
</comment>
<dbReference type="Proteomes" id="UP000319700">
    <property type="component" value="Unassembled WGS sequence"/>
</dbReference>
<dbReference type="InterPro" id="IPR013785">
    <property type="entry name" value="Aldolase_TIM"/>
</dbReference>
<dbReference type="PANTHER" id="PTHR30246:SF1">
    <property type="entry name" value="2-DEHYDRO-3-DEOXY-6-PHOSPHOGALACTONATE ALDOLASE-RELATED"/>
    <property type="match status" value="1"/>
</dbReference>
<dbReference type="PANTHER" id="PTHR30246">
    <property type="entry name" value="2-KETO-3-DEOXY-6-PHOSPHOGLUCONATE ALDOLASE"/>
    <property type="match status" value="1"/>
</dbReference>
<dbReference type="InterPro" id="IPR000887">
    <property type="entry name" value="Aldlse_KDPG_KHG"/>
</dbReference>
<dbReference type="GO" id="GO:0016829">
    <property type="term" value="F:lyase activity"/>
    <property type="evidence" value="ECO:0007669"/>
    <property type="project" value="UniProtKB-KW"/>
</dbReference>